<protein>
    <submittedName>
        <fullName evidence="2">Uncharacterized protein</fullName>
    </submittedName>
</protein>
<comment type="caution">
    <text evidence="2">The sequence shown here is derived from an EMBL/GenBank/DDBJ whole genome shotgun (WGS) entry which is preliminary data.</text>
</comment>
<evidence type="ECO:0000313" key="3">
    <source>
        <dbReference type="Proteomes" id="UP000614996"/>
    </source>
</evidence>
<feature type="compositionally biased region" description="Gly residues" evidence="1">
    <location>
        <begin position="180"/>
        <end position="220"/>
    </location>
</feature>
<feature type="compositionally biased region" description="Low complexity" evidence="1">
    <location>
        <begin position="157"/>
        <end position="179"/>
    </location>
</feature>
<dbReference type="EMBL" id="BOPO01000027">
    <property type="protein sequence ID" value="GIL26666.1"/>
    <property type="molecule type" value="Genomic_DNA"/>
</dbReference>
<organism evidence="2 3">
    <name type="scientific">Actinocatenispora comari</name>
    <dbReference type="NCBI Taxonomy" id="2807577"/>
    <lineage>
        <taxon>Bacteria</taxon>
        <taxon>Bacillati</taxon>
        <taxon>Actinomycetota</taxon>
        <taxon>Actinomycetes</taxon>
        <taxon>Micromonosporales</taxon>
        <taxon>Micromonosporaceae</taxon>
        <taxon>Actinocatenispora</taxon>
    </lineage>
</organism>
<name>A0A8J4A7X4_9ACTN</name>
<sequence>MALDGAAGPSDGPEHAIDGEGTATTPDLTVGAGGHHLHADAKHLADVASELSNLADYLSRDLSKAAKQIVELSDRHAGHHYGGAMNDWNNPSGRFSDADFLWGRYGAAAESTREFGTSLASAIQQLADGTELIAKRYRSTEARNRLLAKQVESLLTSKDSGTGTDGTATAFGGYAPGADPTGGQGGGSGDTGGSGTDAGGESGGSGGSGSTGGYGGGGGA</sequence>
<dbReference type="Proteomes" id="UP000614996">
    <property type="component" value="Unassembled WGS sequence"/>
</dbReference>
<evidence type="ECO:0000256" key="1">
    <source>
        <dbReference type="SAM" id="MobiDB-lite"/>
    </source>
</evidence>
<evidence type="ECO:0000313" key="2">
    <source>
        <dbReference type="EMBL" id="GIL26666.1"/>
    </source>
</evidence>
<dbReference type="AlphaFoldDB" id="A0A8J4A7X4"/>
<feature type="region of interest" description="Disordered" evidence="1">
    <location>
        <begin position="157"/>
        <end position="220"/>
    </location>
</feature>
<proteinExistence type="predicted"/>
<reference evidence="3" key="1">
    <citation type="journal article" date="2021" name="Int. J. Syst. Evol. Microbiol.">
        <title>Actinocatenispora comari sp. nov., an endophytic actinomycete isolated from aerial parts of Comarum salesowianum.</title>
        <authorList>
            <person name="Oyunbileg N."/>
            <person name="Iizaka Y."/>
            <person name="Hamada M."/>
            <person name="Davaapurev B.O."/>
            <person name="Fukumoto A."/>
            <person name="Tsetseg B."/>
            <person name="Kato F."/>
            <person name="Tamura T."/>
            <person name="Batkhuu J."/>
            <person name="Anzai Y."/>
        </authorList>
    </citation>
    <scope>NUCLEOTIDE SEQUENCE [LARGE SCALE GENOMIC DNA]</scope>
    <source>
        <strain evidence="3">NUM-2625</strain>
    </source>
</reference>
<dbReference type="RefSeq" id="WP_207124458.1">
    <property type="nucleotide sequence ID" value="NZ_BOPO01000027.1"/>
</dbReference>
<feature type="region of interest" description="Disordered" evidence="1">
    <location>
        <begin position="1"/>
        <end position="34"/>
    </location>
</feature>
<gene>
    <name evidence="2" type="ORF">NUM_19200</name>
</gene>
<keyword evidence="3" id="KW-1185">Reference proteome</keyword>
<accession>A0A8J4A7X4</accession>